<dbReference type="Gene3D" id="2.102.10.10">
    <property type="entry name" value="Rieske [2Fe-2S] iron-sulphur domain"/>
    <property type="match status" value="1"/>
</dbReference>
<keyword evidence="12" id="KW-1185">Reference proteome</keyword>
<comment type="function">
    <text evidence="1">Iron-sulfur subunit of the cytochrome bc1 complex, an essential component of the respiratory electron transport chain required for ATP synthesis. The bc1 complex catalyzes the oxidation of menaquinol and the reduction of cytochrome c in the respiratory chain. The bc1 complex operates through a Q-cycle mechanism that couples electron transfer to generation of the proton gradient that drives ATP synthesis.</text>
</comment>
<feature type="domain" description="Rieske" evidence="10">
    <location>
        <begin position="56"/>
        <end position="147"/>
    </location>
</feature>
<comment type="caution">
    <text evidence="11">The sequence shown here is derived from an EMBL/GenBank/DDBJ whole genome shotgun (WGS) entry which is preliminary data.</text>
</comment>
<evidence type="ECO:0000256" key="5">
    <source>
        <dbReference type="ARBA" id="ARBA00023004"/>
    </source>
</evidence>
<sequence>MTAPTDPQKLANPATNPMVDRRTVFRTAGAVGAGAAVVAGVSACSAEEEPAESVETVTVPAADVPVGSGVVVDDQVVVVQPTAGEYRAFSAICPHQGCPVRTITETEIVCPCHNSRFSTSDGSVMSGPAEEGLAARTVEVAGDQLSVS</sequence>
<dbReference type="InterPro" id="IPR017941">
    <property type="entry name" value="Rieske_2Fe-2S"/>
</dbReference>
<dbReference type="PANTHER" id="PTHR10134">
    <property type="entry name" value="CYTOCHROME B-C1 COMPLEX SUBUNIT RIESKE, MITOCHONDRIAL"/>
    <property type="match status" value="1"/>
</dbReference>
<protein>
    <recommendedName>
        <fullName evidence="2">Cytochrome bc1 complex Rieske iron-sulfur subunit</fullName>
    </recommendedName>
    <alternativeName>
        <fullName evidence="8">Cytochrome bc1 reductase complex subunit QcrA</fullName>
    </alternativeName>
</protein>
<dbReference type="RefSeq" id="WP_344306050.1">
    <property type="nucleotide sequence ID" value="NZ_BAAANO010000002.1"/>
</dbReference>
<proteinExistence type="predicted"/>
<evidence type="ECO:0000256" key="1">
    <source>
        <dbReference type="ARBA" id="ARBA00002494"/>
    </source>
</evidence>
<dbReference type="PROSITE" id="PS51296">
    <property type="entry name" value="RIESKE"/>
    <property type="match status" value="1"/>
</dbReference>
<evidence type="ECO:0000256" key="4">
    <source>
        <dbReference type="ARBA" id="ARBA00022723"/>
    </source>
</evidence>
<evidence type="ECO:0000256" key="2">
    <source>
        <dbReference type="ARBA" id="ARBA00015816"/>
    </source>
</evidence>
<evidence type="ECO:0000313" key="12">
    <source>
        <dbReference type="Proteomes" id="UP001500755"/>
    </source>
</evidence>
<comment type="cofactor">
    <cofactor evidence="9">
        <name>[2Fe-2S] cluster</name>
        <dbReference type="ChEBI" id="CHEBI:190135"/>
    </cofactor>
</comment>
<evidence type="ECO:0000256" key="7">
    <source>
        <dbReference type="ARBA" id="ARBA00023157"/>
    </source>
</evidence>
<name>A0ABN2T4J8_9MICO</name>
<gene>
    <name evidence="11" type="ORF">GCM10009755_01670</name>
</gene>
<organism evidence="11 12">
    <name type="scientific">Brevibacterium samyangense</name>
    <dbReference type="NCBI Taxonomy" id="366888"/>
    <lineage>
        <taxon>Bacteria</taxon>
        <taxon>Bacillati</taxon>
        <taxon>Actinomycetota</taxon>
        <taxon>Actinomycetes</taxon>
        <taxon>Micrococcales</taxon>
        <taxon>Brevibacteriaceae</taxon>
        <taxon>Brevibacterium</taxon>
    </lineage>
</organism>
<dbReference type="EMBL" id="BAAANO010000002">
    <property type="protein sequence ID" value="GAA1998134.1"/>
    <property type="molecule type" value="Genomic_DNA"/>
</dbReference>
<keyword evidence="7" id="KW-1015">Disulfide bond</keyword>
<dbReference type="InterPro" id="IPR005805">
    <property type="entry name" value="Rieske_Fe-S_prot_C"/>
</dbReference>
<dbReference type="CDD" id="cd03467">
    <property type="entry name" value="Rieske"/>
    <property type="match status" value="1"/>
</dbReference>
<evidence type="ECO:0000256" key="8">
    <source>
        <dbReference type="ARBA" id="ARBA00029586"/>
    </source>
</evidence>
<evidence type="ECO:0000256" key="9">
    <source>
        <dbReference type="ARBA" id="ARBA00034078"/>
    </source>
</evidence>
<dbReference type="Proteomes" id="UP001500755">
    <property type="component" value="Unassembled WGS sequence"/>
</dbReference>
<evidence type="ECO:0000256" key="3">
    <source>
        <dbReference type="ARBA" id="ARBA00022714"/>
    </source>
</evidence>
<dbReference type="InterPro" id="IPR036922">
    <property type="entry name" value="Rieske_2Fe-2S_sf"/>
</dbReference>
<dbReference type="InterPro" id="IPR014349">
    <property type="entry name" value="Rieske_Fe-S_prot"/>
</dbReference>
<evidence type="ECO:0000256" key="6">
    <source>
        <dbReference type="ARBA" id="ARBA00023014"/>
    </source>
</evidence>
<dbReference type="SUPFAM" id="SSF50022">
    <property type="entry name" value="ISP domain"/>
    <property type="match status" value="1"/>
</dbReference>
<evidence type="ECO:0000259" key="10">
    <source>
        <dbReference type="PROSITE" id="PS51296"/>
    </source>
</evidence>
<dbReference type="PRINTS" id="PR00162">
    <property type="entry name" value="RIESKE"/>
</dbReference>
<accession>A0ABN2T4J8</accession>
<keyword evidence="3" id="KW-0001">2Fe-2S</keyword>
<keyword evidence="6" id="KW-0411">Iron-sulfur</keyword>
<evidence type="ECO:0000313" key="11">
    <source>
        <dbReference type="EMBL" id="GAA1998134.1"/>
    </source>
</evidence>
<keyword evidence="5" id="KW-0408">Iron</keyword>
<keyword evidence="4" id="KW-0479">Metal-binding</keyword>
<dbReference type="Pfam" id="PF00355">
    <property type="entry name" value="Rieske"/>
    <property type="match status" value="1"/>
</dbReference>
<dbReference type="InterPro" id="IPR006311">
    <property type="entry name" value="TAT_signal"/>
</dbReference>
<dbReference type="PROSITE" id="PS51318">
    <property type="entry name" value="TAT"/>
    <property type="match status" value="1"/>
</dbReference>
<reference evidence="11 12" key="1">
    <citation type="journal article" date="2019" name="Int. J. Syst. Evol. Microbiol.">
        <title>The Global Catalogue of Microorganisms (GCM) 10K type strain sequencing project: providing services to taxonomists for standard genome sequencing and annotation.</title>
        <authorList>
            <consortium name="The Broad Institute Genomics Platform"/>
            <consortium name="The Broad Institute Genome Sequencing Center for Infectious Disease"/>
            <person name="Wu L."/>
            <person name="Ma J."/>
        </authorList>
    </citation>
    <scope>NUCLEOTIDE SEQUENCE [LARGE SCALE GENOMIC DNA]</scope>
    <source>
        <strain evidence="11 12">JCM 14546</strain>
    </source>
</reference>